<name>A0A8J3Y6B5_9ACTN</name>
<feature type="signal peptide" evidence="1">
    <location>
        <begin position="1"/>
        <end position="21"/>
    </location>
</feature>
<organism evidence="2 3">
    <name type="scientific">Spirilliplanes yamanashiensis</name>
    <dbReference type="NCBI Taxonomy" id="42233"/>
    <lineage>
        <taxon>Bacteria</taxon>
        <taxon>Bacillati</taxon>
        <taxon>Actinomycetota</taxon>
        <taxon>Actinomycetes</taxon>
        <taxon>Micromonosporales</taxon>
        <taxon>Micromonosporaceae</taxon>
        <taxon>Spirilliplanes</taxon>
    </lineage>
</organism>
<keyword evidence="3" id="KW-1185">Reference proteome</keyword>
<evidence type="ECO:0000313" key="2">
    <source>
        <dbReference type="EMBL" id="GIJ02314.1"/>
    </source>
</evidence>
<gene>
    <name evidence="2" type="ORF">Sya03_16660</name>
</gene>
<reference evidence="2" key="1">
    <citation type="submission" date="2021-01" db="EMBL/GenBank/DDBJ databases">
        <title>Whole genome shotgun sequence of Spirilliplanes yamanashiensis NBRC 15828.</title>
        <authorList>
            <person name="Komaki H."/>
            <person name="Tamura T."/>
        </authorList>
    </citation>
    <scope>NUCLEOTIDE SEQUENCE</scope>
    <source>
        <strain evidence="2">NBRC 15828</strain>
    </source>
</reference>
<evidence type="ECO:0000313" key="3">
    <source>
        <dbReference type="Proteomes" id="UP000652013"/>
    </source>
</evidence>
<accession>A0A8J3Y6B5</accession>
<dbReference type="AlphaFoldDB" id="A0A8J3Y6B5"/>
<dbReference type="RefSeq" id="WP_203937598.1">
    <property type="nucleotide sequence ID" value="NZ_BAAAGJ010000012.1"/>
</dbReference>
<evidence type="ECO:0000256" key="1">
    <source>
        <dbReference type="SAM" id="SignalP"/>
    </source>
</evidence>
<dbReference type="Proteomes" id="UP000652013">
    <property type="component" value="Unassembled WGS sequence"/>
</dbReference>
<evidence type="ECO:0008006" key="4">
    <source>
        <dbReference type="Google" id="ProtNLM"/>
    </source>
</evidence>
<protein>
    <recommendedName>
        <fullName evidence="4">Secreted protein</fullName>
    </recommendedName>
</protein>
<feature type="chain" id="PRO_5038490963" description="Secreted protein" evidence="1">
    <location>
        <begin position="22"/>
        <end position="159"/>
    </location>
</feature>
<proteinExistence type="predicted"/>
<comment type="caution">
    <text evidence="2">The sequence shown here is derived from an EMBL/GenBank/DDBJ whole genome shotgun (WGS) entry which is preliminary data.</text>
</comment>
<sequence length="159" mass="16464">MRILTTFATAAAAIAAAGAIAATGAAAANAADADQPGGLVEDFSYPNADEILAQHNVKLKSGDGNILFVDCAVPGDVIKVESYDHTGEICFQLRGTHGYLSLEIARAVFVYSENKPVEATVVLAGETEPEAPVEVAPNEWTPIGEAANLPSATLLEIRA</sequence>
<keyword evidence="1" id="KW-0732">Signal</keyword>
<dbReference type="EMBL" id="BOOY01000008">
    <property type="protein sequence ID" value="GIJ02314.1"/>
    <property type="molecule type" value="Genomic_DNA"/>
</dbReference>